<dbReference type="RefSeq" id="WP_212008735.1">
    <property type="nucleotide sequence ID" value="NZ_JAAFYZ010000023.1"/>
</dbReference>
<organism evidence="1 2">
    <name type="scientific">Catenulispora pinistramenti</name>
    <dbReference type="NCBI Taxonomy" id="2705254"/>
    <lineage>
        <taxon>Bacteria</taxon>
        <taxon>Bacillati</taxon>
        <taxon>Actinomycetota</taxon>
        <taxon>Actinomycetes</taxon>
        <taxon>Catenulisporales</taxon>
        <taxon>Catenulisporaceae</taxon>
        <taxon>Catenulispora</taxon>
    </lineage>
</organism>
<comment type="caution">
    <text evidence="1">The sequence shown here is derived from an EMBL/GenBank/DDBJ whole genome shotgun (WGS) entry which is preliminary data.</text>
</comment>
<evidence type="ECO:0000313" key="2">
    <source>
        <dbReference type="Proteomes" id="UP000730482"/>
    </source>
</evidence>
<dbReference type="EMBL" id="JAAFYZ010000023">
    <property type="protein sequence ID" value="MBS2547134.1"/>
    <property type="molecule type" value="Genomic_DNA"/>
</dbReference>
<gene>
    <name evidence="1" type="ORF">KGQ19_09645</name>
</gene>
<dbReference type="Proteomes" id="UP000730482">
    <property type="component" value="Unassembled WGS sequence"/>
</dbReference>
<protein>
    <submittedName>
        <fullName evidence="1">Uncharacterized protein</fullName>
    </submittedName>
</protein>
<sequence>MVSTARPPLSDSDNKLVDLLFSASLTIHGAVSLTSDRQTADLLRAAIDNLDRSVQRVRNLAFDQASPPVGEVVGAS</sequence>
<proteinExistence type="predicted"/>
<name>A0ABS5KM97_9ACTN</name>
<reference evidence="1 2" key="1">
    <citation type="submission" date="2020-02" db="EMBL/GenBank/DDBJ databases">
        <title>Acidophilic actinobacteria isolated from forest soil.</title>
        <authorList>
            <person name="Golinska P."/>
        </authorList>
    </citation>
    <scope>NUCLEOTIDE SEQUENCE [LARGE SCALE GENOMIC DNA]</scope>
    <source>
        <strain evidence="1 2">NL8</strain>
    </source>
</reference>
<accession>A0ABS5KM97</accession>
<evidence type="ECO:0000313" key="1">
    <source>
        <dbReference type="EMBL" id="MBS2547134.1"/>
    </source>
</evidence>
<keyword evidence="2" id="KW-1185">Reference proteome</keyword>